<dbReference type="AlphaFoldDB" id="A0A1H8N1K3"/>
<dbReference type="GO" id="GO:0016740">
    <property type="term" value="F:transferase activity"/>
    <property type="evidence" value="ECO:0007669"/>
    <property type="project" value="UniProtKB-KW"/>
</dbReference>
<dbReference type="OrthoDB" id="1406894at2"/>
<evidence type="ECO:0000313" key="1">
    <source>
        <dbReference type="EMBL" id="SEO23389.1"/>
    </source>
</evidence>
<dbReference type="RefSeq" id="WP_091213175.1">
    <property type="nucleotide sequence ID" value="NZ_FOCL01000006.1"/>
</dbReference>
<sequence length="405" mass="46046">MKNVTFITTGQPTTNPRLVKEAETLHKLGYSVKVICCFYQQWAQKADKALTDKYPNMYIYCGGDPVAKKVTYFKTRIRQKLSTLLFKYTRNFGIPENAISRSHTEALAIAKKIKTDLYIAHNLGALPAAVLAAKRNGAKVGYDAEDMHSGQFTSTHDENYRLNKYIEERYFSQVGYFTAASPLIAQYYKREHSYLNPVVINNVFPKTALNIRPNYKADEPLKLFWFSQTIGPERGLEDVIKAMAATKGNVQLHLLGNCSKNHRFALLNLGHALQLNADQLQFHEPIAADEIFSFASRFDIGMATETGVPLNRDICLTNKIFTYIQCGLAMIASNTQAQKLFMEQHPATGKLYQKDNLQSLTDSICFYIENPDVLYQTRLQNYQLGQTSLNWETESRVFLNLVQNL</sequence>
<keyword evidence="1" id="KW-0808">Transferase</keyword>
<dbReference type="SUPFAM" id="SSF53756">
    <property type="entry name" value="UDP-Glycosyltransferase/glycogen phosphorylase"/>
    <property type="match status" value="1"/>
</dbReference>
<proteinExistence type="predicted"/>
<dbReference type="STRING" id="551995.SAMN05192574_106195"/>
<reference evidence="2" key="1">
    <citation type="submission" date="2016-10" db="EMBL/GenBank/DDBJ databases">
        <authorList>
            <person name="Varghese N."/>
            <person name="Submissions S."/>
        </authorList>
    </citation>
    <scope>NUCLEOTIDE SEQUENCE [LARGE SCALE GENOMIC DNA]</scope>
    <source>
        <strain evidence="2">Gh-48</strain>
    </source>
</reference>
<organism evidence="1 2">
    <name type="scientific">Mucilaginibacter gossypiicola</name>
    <dbReference type="NCBI Taxonomy" id="551995"/>
    <lineage>
        <taxon>Bacteria</taxon>
        <taxon>Pseudomonadati</taxon>
        <taxon>Bacteroidota</taxon>
        <taxon>Sphingobacteriia</taxon>
        <taxon>Sphingobacteriales</taxon>
        <taxon>Sphingobacteriaceae</taxon>
        <taxon>Mucilaginibacter</taxon>
    </lineage>
</organism>
<accession>A0A1H8N1K3</accession>
<gene>
    <name evidence="1" type="ORF">SAMN05192574_106195</name>
</gene>
<dbReference type="Proteomes" id="UP000198942">
    <property type="component" value="Unassembled WGS sequence"/>
</dbReference>
<name>A0A1H8N1K3_9SPHI</name>
<dbReference type="Gene3D" id="3.40.50.2000">
    <property type="entry name" value="Glycogen Phosphorylase B"/>
    <property type="match status" value="2"/>
</dbReference>
<keyword evidence="2" id="KW-1185">Reference proteome</keyword>
<protein>
    <submittedName>
        <fullName evidence="1">Glycosyltransferase involved in cell wall bisynthesis</fullName>
    </submittedName>
</protein>
<evidence type="ECO:0000313" key="2">
    <source>
        <dbReference type="Proteomes" id="UP000198942"/>
    </source>
</evidence>
<dbReference type="EMBL" id="FOCL01000006">
    <property type="protein sequence ID" value="SEO23389.1"/>
    <property type="molecule type" value="Genomic_DNA"/>
</dbReference>